<proteinExistence type="predicted"/>
<name>A0A820J7G1_9BILA</name>
<dbReference type="EMBL" id="CAJOAZ010017977">
    <property type="protein sequence ID" value="CAF4321233.1"/>
    <property type="molecule type" value="Genomic_DNA"/>
</dbReference>
<gene>
    <name evidence="1" type="ORF">OXD698_LOCUS47185</name>
</gene>
<evidence type="ECO:0000313" key="1">
    <source>
        <dbReference type="EMBL" id="CAF4321233.1"/>
    </source>
</evidence>
<evidence type="ECO:0000313" key="2">
    <source>
        <dbReference type="Proteomes" id="UP000663844"/>
    </source>
</evidence>
<protein>
    <submittedName>
        <fullName evidence="1">Uncharacterized protein</fullName>
    </submittedName>
</protein>
<sequence length="62" mass="7018">RIRINKMSNNTFTQNVLKQIIHEFRLIQKNNGKISGKVTVRDYISALAWQKAYAATGAINLG</sequence>
<accession>A0A820J7G1</accession>
<reference evidence="1" key="1">
    <citation type="submission" date="2021-02" db="EMBL/GenBank/DDBJ databases">
        <authorList>
            <person name="Nowell W R."/>
        </authorList>
    </citation>
    <scope>NUCLEOTIDE SEQUENCE</scope>
</reference>
<comment type="caution">
    <text evidence="1">The sequence shown here is derived from an EMBL/GenBank/DDBJ whole genome shotgun (WGS) entry which is preliminary data.</text>
</comment>
<organism evidence="1 2">
    <name type="scientific">Adineta steineri</name>
    <dbReference type="NCBI Taxonomy" id="433720"/>
    <lineage>
        <taxon>Eukaryota</taxon>
        <taxon>Metazoa</taxon>
        <taxon>Spiralia</taxon>
        <taxon>Gnathifera</taxon>
        <taxon>Rotifera</taxon>
        <taxon>Eurotatoria</taxon>
        <taxon>Bdelloidea</taxon>
        <taxon>Adinetida</taxon>
        <taxon>Adinetidae</taxon>
        <taxon>Adineta</taxon>
    </lineage>
</organism>
<feature type="non-terminal residue" evidence="1">
    <location>
        <position position="1"/>
    </location>
</feature>
<dbReference type="Proteomes" id="UP000663844">
    <property type="component" value="Unassembled WGS sequence"/>
</dbReference>
<dbReference type="AlphaFoldDB" id="A0A820J7G1"/>